<dbReference type="EMBL" id="FO681347">
    <property type="protein sequence ID" value="CCV63791.1"/>
    <property type="molecule type" value="Genomic_DNA"/>
</dbReference>
<organism evidence="4 5">
    <name type="scientific">Alteracholeplasma palmae (strain ATCC 49389 / J233)</name>
    <name type="common">Acholeplasma palmae</name>
    <dbReference type="NCBI Taxonomy" id="1318466"/>
    <lineage>
        <taxon>Bacteria</taxon>
        <taxon>Bacillati</taxon>
        <taxon>Mycoplasmatota</taxon>
        <taxon>Mollicutes</taxon>
        <taxon>Acholeplasmatales</taxon>
        <taxon>Acholeplasmataceae</taxon>
        <taxon>Acholeplasma</taxon>
    </lineage>
</organism>
<feature type="DNA-binding region" description="H-T-H motif" evidence="2">
    <location>
        <begin position="24"/>
        <end position="43"/>
    </location>
</feature>
<dbReference type="KEGG" id="apal:BN85402140"/>
<dbReference type="SUPFAM" id="SSF46689">
    <property type="entry name" value="Homeodomain-like"/>
    <property type="match status" value="1"/>
</dbReference>
<protein>
    <submittedName>
        <fullName evidence="4">Transcriptional regulator, TetR family</fullName>
    </submittedName>
</protein>
<evidence type="ECO:0000313" key="5">
    <source>
        <dbReference type="Proteomes" id="UP000032740"/>
    </source>
</evidence>
<evidence type="ECO:0000256" key="1">
    <source>
        <dbReference type="ARBA" id="ARBA00023125"/>
    </source>
</evidence>
<accession>U4KR20</accession>
<keyword evidence="5" id="KW-1185">Reference proteome</keyword>
<name>U4KR20_ALTPJ</name>
<sequence length="196" mass="23326">MTTKELIYKNALELFSKNGYNNVGMRDLAKSVGIKAASIYNHYKGKEEILLSIADSLVEKMRKEIYPLYKRDDLSPREFFTNISLSTNTFFEKEEINQLTRLLIPEQFNSNALKNILHDEFIIKPRTALTYYFKNLMDKGLMKKENPLLAAKLYHSFFIYHFYEKYLTDNPEGFMLTYEELFKEHITLFMNYFNIK</sequence>
<dbReference type="PANTHER" id="PTHR43479:SF11">
    <property type="entry name" value="ACREF_ENVCD OPERON REPRESSOR-RELATED"/>
    <property type="match status" value="1"/>
</dbReference>
<dbReference type="PRINTS" id="PR00455">
    <property type="entry name" value="HTHTETR"/>
</dbReference>
<dbReference type="RefSeq" id="WP_026655224.1">
    <property type="nucleotide sequence ID" value="NC_022538.1"/>
</dbReference>
<evidence type="ECO:0000256" key="2">
    <source>
        <dbReference type="PROSITE-ProRule" id="PRU00335"/>
    </source>
</evidence>
<dbReference type="Proteomes" id="UP000032740">
    <property type="component" value="Chromosome"/>
</dbReference>
<dbReference type="GO" id="GO:0003677">
    <property type="term" value="F:DNA binding"/>
    <property type="evidence" value="ECO:0007669"/>
    <property type="project" value="UniProtKB-UniRule"/>
</dbReference>
<dbReference type="Gene3D" id="1.10.357.10">
    <property type="entry name" value="Tetracycline Repressor, domain 2"/>
    <property type="match status" value="1"/>
</dbReference>
<keyword evidence="1 2" id="KW-0238">DNA-binding</keyword>
<evidence type="ECO:0000259" key="3">
    <source>
        <dbReference type="PROSITE" id="PS50977"/>
    </source>
</evidence>
<dbReference type="InterPro" id="IPR001647">
    <property type="entry name" value="HTH_TetR"/>
</dbReference>
<dbReference type="AlphaFoldDB" id="U4KR20"/>
<dbReference type="PROSITE" id="PS50977">
    <property type="entry name" value="HTH_TETR_2"/>
    <property type="match status" value="1"/>
</dbReference>
<dbReference type="Pfam" id="PF00440">
    <property type="entry name" value="TetR_N"/>
    <property type="match status" value="1"/>
</dbReference>
<dbReference type="Pfam" id="PF14246">
    <property type="entry name" value="TetR_C_7"/>
    <property type="match status" value="1"/>
</dbReference>
<dbReference type="PANTHER" id="PTHR43479">
    <property type="entry name" value="ACREF/ENVCD OPERON REPRESSOR-RELATED"/>
    <property type="match status" value="1"/>
</dbReference>
<reference evidence="4 5" key="1">
    <citation type="journal article" date="2013" name="J. Mol. Microbiol. Biotechnol.">
        <title>Analysis of the Complete Genomes of Acholeplasma brassicae , A. palmae and A. laidlawii and Their Comparison to the Obligate Parasites from ' Candidatus Phytoplasma'.</title>
        <authorList>
            <person name="Kube M."/>
            <person name="Siewert C."/>
            <person name="Migdoll A.M."/>
            <person name="Duduk B."/>
            <person name="Holz S."/>
            <person name="Rabus R."/>
            <person name="Seemuller E."/>
            <person name="Mitrovic J."/>
            <person name="Muller I."/>
            <person name="Buttner C."/>
            <person name="Reinhardt R."/>
        </authorList>
    </citation>
    <scope>NUCLEOTIDE SEQUENCE [LARGE SCALE GENOMIC DNA]</scope>
    <source>
        <strain evidence="4 5">J233</strain>
    </source>
</reference>
<dbReference type="HOGENOM" id="CLU_069356_34_0_14"/>
<gene>
    <name evidence="4" type="ORF">BN85402140</name>
</gene>
<dbReference type="InterPro" id="IPR050624">
    <property type="entry name" value="HTH-type_Tx_Regulator"/>
</dbReference>
<feature type="domain" description="HTH tetR-type" evidence="3">
    <location>
        <begin position="1"/>
        <end position="61"/>
    </location>
</feature>
<dbReference type="InterPro" id="IPR009057">
    <property type="entry name" value="Homeodomain-like_sf"/>
</dbReference>
<evidence type="ECO:0000313" key="4">
    <source>
        <dbReference type="EMBL" id="CCV63791.1"/>
    </source>
</evidence>
<proteinExistence type="predicted"/>
<dbReference type="OrthoDB" id="9808476at2"/>
<dbReference type="STRING" id="1318466.BN85402140"/>
<dbReference type="InterPro" id="IPR039536">
    <property type="entry name" value="TetR_C_Proteobacteria"/>
</dbReference>